<dbReference type="OrthoDB" id="9805007at2"/>
<dbReference type="PROSITE" id="PS00525">
    <property type="entry name" value="RIBOSOMAL_L6_1"/>
    <property type="match status" value="1"/>
</dbReference>
<dbReference type="EMBL" id="BMIY01000009">
    <property type="protein sequence ID" value="GFZ77967.1"/>
    <property type="molecule type" value="Genomic_DNA"/>
</dbReference>
<evidence type="ECO:0000259" key="9">
    <source>
        <dbReference type="Pfam" id="PF00347"/>
    </source>
</evidence>
<dbReference type="InterPro" id="IPR019906">
    <property type="entry name" value="Ribosomal_uL6_bac-type"/>
</dbReference>
<dbReference type="PANTHER" id="PTHR11655">
    <property type="entry name" value="60S/50S RIBOSOMAL PROTEIN L6/L9"/>
    <property type="match status" value="1"/>
</dbReference>
<dbReference type="AlphaFoldDB" id="A0A916VJH5"/>
<comment type="caution">
    <text evidence="10">The sequence shown here is derived from an EMBL/GenBank/DDBJ whole genome shotgun (WGS) entry which is preliminary data.</text>
</comment>
<keyword evidence="4 6" id="KW-0689">Ribosomal protein</keyword>
<organism evidence="10 11">
    <name type="scientific">Pseudohongiella nitratireducens</name>
    <dbReference type="NCBI Taxonomy" id="1768907"/>
    <lineage>
        <taxon>Bacteria</taxon>
        <taxon>Pseudomonadati</taxon>
        <taxon>Pseudomonadota</taxon>
        <taxon>Gammaproteobacteria</taxon>
        <taxon>Pseudomonadales</taxon>
        <taxon>Pseudohongiellaceae</taxon>
        <taxon>Pseudohongiella</taxon>
    </lineage>
</organism>
<evidence type="ECO:0000256" key="6">
    <source>
        <dbReference type="HAMAP-Rule" id="MF_01365"/>
    </source>
</evidence>
<dbReference type="InterPro" id="IPR020040">
    <property type="entry name" value="Ribosomal_uL6_a/b-dom"/>
</dbReference>
<evidence type="ECO:0000313" key="11">
    <source>
        <dbReference type="Proteomes" id="UP000627715"/>
    </source>
</evidence>
<dbReference type="InterPro" id="IPR000702">
    <property type="entry name" value="Ribosomal_uL6-like"/>
</dbReference>
<keyword evidence="5 6" id="KW-0687">Ribonucleoprotein</keyword>
<feature type="domain" description="Large ribosomal subunit protein uL6 alpha-beta" evidence="9">
    <location>
        <begin position="91"/>
        <end position="164"/>
    </location>
</feature>
<comment type="similarity">
    <text evidence="1 6 7">Belongs to the universal ribosomal protein uL6 family.</text>
</comment>
<dbReference type="NCBIfam" id="TIGR03654">
    <property type="entry name" value="L6_bact"/>
    <property type="match status" value="1"/>
</dbReference>
<evidence type="ECO:0000256" key="3">
    <source>
        <dbReference type="ARBA" id="ARBA00022884"/>
    </source>
</evidence>
<dbReference type="Gene3D" id="3.90.930.12">
    <property type="entry name" value="Ribosomal protein L6, alpha-beta domain"/>
    <property type="match status" value="2"/>
</dbReference>
<dbReference type="Proteomes" id="UP000627715">
    <property type="component" value="Unassembled WGS sequence"/>
</dbReference>
<dbReference type="InterPro" id="IPR002358">
    <property type="entry name" value="Ribosomal_uL6_CS"/>
</dbReference>
<dbReference type="SUPFAM" id="SSF56053">
    <property type="entry name" value="Ribosomal protein L6"/>
    <property type="match status" value="2"/>
</dbReference>
<dbReference type="PIRSF" id="PIRSF002162">
    <property type="entry name" value="Ribosomal_L6"/>
    <property type="match status" value="1"/>
</dbReference>
<accession>A0A916VJH5</accession>
<proteinExistence type="inferred from homology"/>
<dbReference type="FunFam" id="3.90.930.12:FF:000001">
    <property type="entry name" value="50S ribosomal protein L6"/>
    <property type="match status" value="1"/>
</dbReference>
<sequence length="177" mass="19013">MSRVANSPITLPKGVETTIAGNSVTVKGSKGTLNLDLHDNVQISEEDGVLRVASKNASRDGTAMAGTFRALINNMVVGVSTGFERKLQLLGVGYRAKAQGNTLNIVVGYSHPIDYPLPKGVTAETPSQTEIVLSSADKQLLGQVASEIRAFRPPEPYKGKGIRYADENVYRKEAKKK</sequence>
<dbReference type="GO" id="GO:0003735">
    <property type="term" value="F:structural constituent of ribosome"/>
    <property type="evidence" value="ECO:0007669"/>
    <property type="project" value="UniProtKB-UniRule"/>
</dbReference>
<dbReference type="GO" id="GO:0022625">
    <property type="term" value="C:cytosolic large ribosomal subunit"/>
    <property type="evidence" value="ECO:0007669"/>
    <property type="project" value="UniProtKB-UniRule"/>
</dbReference>
<evidence type="ECO:0000256" key="8">
    <source>
        <dbReference type="RuleBase" id="RU003870"/>
    </source>
</evidence>
<evidence type="ECO:0000256" key="4">
    <source>
        <dbReference type="ARBA" id="ARBA00022980"/>
    </source>
</evidence>
<evidence type="ECO:0000256" key="1">
    <source>
        <dbReference type="ARBA" id="ARBA00009356"/>
    </source>
</evidence>
<keyword evidence="2 6" id="KW-0699">rRNA-binding</keyword>
<dbReference type="InterPro" id="IPR036789">
    <property type="entry name" value="Ribosomal_uL6-like_a/b-dom_sf"/>
</dbReference>
<dbReference type="HAMAP" id="MF_01365_B">
    <property type="entry name" value="Ribosomal_uL6_B"/>
    <property type="match status" value="1"/>
</dbReference>
<reference evidence="10" key="2">
    <citation type="submission" date="2020-09" db="EMBL/GenBank/DDBJ databases">
        <authorList>
            <person name="Sun Q."/>
            <person name="Zhou Y."/>
        </authorList>
    </citation>
    <scope>NUCLEOTIDE SEQUENCE</scope>
    <source>
        <strain evidence="10">CGMCC 1.15425</strain>
    </source>
</reference>
<evidence type="ECO:0000256" key="5">
    <source>
        <dbReference type="ARBA" id="ARBA00023274"/>
    </source>
</evidence>
<comment type="subunit">
    <text evidence="6">Part of the 50S ribosomal subunit.</text>
</comment>
<dbReference type="PRINTS" id="PR00059">
    <property type="entry name" value="RIBOSOMALL6"/>
</dbReference>
<name>A0A916VJH5_9GAMM</name>
<feature type="domain" description="Large ribosomal subunit protein uL6 alpha-beta" evidence="9">
    <location>
        <begin position="12"/>
        <end position="82"/>
    </location>
</feature>
<reference evidence="10" key="1">
    <citation type="journal article" date="2014" name="Int. J. Syst. Evol. Microbiol.">
        <title>Complete genome sequence of Corynebacterium casei LMG S-19264T (=DSM 44701T), isolated from a smear-ripened cheese.</title>
        <authorList>
            <consortium name="US DOE Joint Genome Institute (JGI-PGF)"/>
            <person name="Walter F."/>
            <person name="Albersmeier A."/>
            <person name="Kalinowski J."/>
            <person name="Ruckert C."/>
        </authorList>
    </citation>
    <scope>NUCLEOTIDE SEQUENCE</scope>
    <source>
        <strain evidence="10">CGMCC 1.15425</strain>
    </source>
</reference>
<gene>
    <name evidence="6 10" type="primary">rplF</name>
    <name evidence="10" type="ORF">GCM10011403_21180</name>
</gene>
<keyword evidence="3 6" id="KW-0694">RNA-binding</keyword>
<dbReference type="RefSeq" id="WP_068810480.1">
    <property type="nucleotide sequence ID" value="NZ_BMIY01000009.1"/>
</dbReference>
<protein>
    <recommendedName>
        <fullName evidence="6">Large ribosomal subunit protein uL6</fullName>
    </recommendedName>
</protein>
<evidence type="ECO:0000256" key="7">
    <source>
        <dbReference type="RuleBase" id="RU003869"/>
    </source>
</evidence>
<dbReference type="PANTHER" id="PTHR11655:SF14">
    <property type="entry name" value="LARGE RIBOSOMAL SUBUNIT PROTEIN UL6M"/>
    <property type="match status" value="1"/>
</dbReference>
<dbReference type="GO" id="GO:0002181">
    <property type="term" value="P:cytoplasmic translation"/>
    <property type="evidence" value="ECO:0007669"/>
    <property type="project" value="TreeGrafter"/>
</dbReference>
<comment type="function">
    <text evidence="6 8">This protein binds to the 23S rRNA, and is important in its secondary structure. It is located near the subunit interface in the base of the L7/L12 stalk, and near the tRNA binding site of the peptidyltransferase center.</text>
</comment>
<dbReference type="Pfam" id="PF00347">
    <property type="entry name" value="Ribosomal_L6"/>
    <property type="match status" value="2"/>
</dbReference>
<dbReference type="FunFam" id="3.90.930.12:FF:000002">
    <property type="entry name" value="50S ribosomal protein L6"/>
    <property type="match status" value="1"/>
</dbReference>
<evidence type="ECO:0000256" key="2">
    <source>
        <dbReference type="ARBA" id="ARBA00022730"/>
    </source>
</evidence>
<evidence type="ECO:0000313" key="10">
    <source>
        <dbReference type="EMBL" id="GFZ77967.1"/>
    </source>
</evidence>
<dbReference type="GO" id="GO:0019843">
    <property type="term" value="F:rRNA binding"/>
    <property type="evidence" value="ECO:0007669"/>
    <property type="project" value="UniProtKB-UniRule"/>
</dbReference>
<keyword evidence="11" id="KW-1185">Reference proteome</keyword>